<dbReference type="InterPro" id="IPR013783">
    <property type="entry name" value="Ig-like_fold"/>
</dbReference>
<feature type="domain" description="Ig-like" evidence="8">
    <location>
        <begin position="425"/>
        <end position="508"/>
    </location>
</feature>
<feature type="compositionally biased region" description="Basic and acidic residues" evidence="5">
    <location>
        <begin position="718"/>
        <end position="730"/>
    </location>
</feature>
<comment type="subunit">
    <text evidence="4">Predominantly monomer of isoform CD22-beta. Also found as heterodimer of isoform CD22-beta and a shorter isoform. Interacts with PTPN6/SHP-1, LYN, SYK, PIK3R1/PIK3R2 and PLCG1 upon phosphorylation. Interacts with GRB2, INPP5D and SHC1 upon phosphorylation. May form a complex with INPP5D/SHIP, GRB2 and SHC1.</text>
</comment>
<dbReference type="PROSITE" id="PS50835">
    <property type="entry name" value="IG_LIKE"/>
    <property type="match status" value="4"/>
</dbReference>
<dbReference type="CDD" id="cd00096">
    <property type="entry name" value="Ig"/>
    <property type="match status" value="2"/>
</dbReference>
<keyword evidence="9" id="KW-1185">Reference proteome</keyword>
<evidence type="ECO:0000256" key="2">
    <source>
        <dbReference type="ARBA" id="ARBA00041781"/>
    </source>
</evidence>
<dbReference type="InterPro" id="IPR036179">
    <property type="entry name" value="Ig-like_dom_sf"/>
</dbReference>
<feature type="chain" id="PRO_5028040823" description="B-cell receptor CD22" evidence="7">
    <location>
        <begin position="21"/>
        <end position="820"/>
    </location>
</feature>
<accession>A0A6P7IRZ7</accession>
<evidence type="ECO:0000256" key="4">
    <source>
        <dbReference type="ARBA" id="ARBA00046458"/>
    </source>
</evidence>
<evidence type="ECO:0000259" key="8">
    <source>
        <dbReference type="PROSITE" id="PS50835"/>
    </source>
</evidence>
<sequence length="820" mass="91680">MALTAMTGFIFLLSMTVVQGYGDYGVTYRPTEICALEGSEVEIGCSYTYPSWIKSPSTTVKRKVWFTESGKKKQEPDDLTTDPQYRGRVTYTFLWRSCSMKITNLRKSDSAEYMFRFITNQPGGKYTGSPGVTLTVTALQVKVYGGTSYAYLRCESSCVLPHTSSYIWYKNEQILQKRNNVYLYPNHLNPLDSYICAVKGREDVPSPSVCVQGHSCNRVNYSKRSICAPRGSTVDISSTYSHHDQIQSKFWFRGYQWSHLQQDLKEVSQYEGRVEVLGPEIGRSTLTIRDLTERDSAEYKFKFKTQWSEWGSSLPGTTLTVTGTVQPCSCFLNIVLVFSQICFLNLALQVQVSRIISDHPGYTEAELKCVSSCSPAGRLSFIWFRNEQRSMTQTSTYTDRFYPGDVVSCAFRGHENHRSPSLYAPKIPSVSVSPSAEIEEGQSLTLTCSSGANPAANYTWYKGDQTLVNKGPQLVFRSIQASISAEYYCTAETELGLRSSNYTSINVTYAPRLPFVSVSPSAEIEEGHSVTLTCRSDANPAANYTWYKGNQRVFEGLEGVHHFTSISSEDRGSYSCLSENKHGRKKSPSLFLDVWHPPKLPSVSVSPSADIVEGQSLTLTCSSNANPAANYTWYKEDEDSPKASGQNFTITETRAEHSGSYYCEAQNSRGRQNSSLHLITVKGSLSSAAAGSITALLLALIIILSAFLLIRRKRSMKHSSESRERPDSNRQHHVGSGSYSLSAEQQDEIVYSSVQFCKNQEDSLYSNITQAQHRLKEEEEDVEYSVVRFTNGTAAFHHDIEDPSGLYSTVCKNQKCVRTT</sequence>
<dbReference type="Pfam" id="PF24518">
    <property type="entry name" value="Ig_CD22"/>
    <property type="match status" value="1"/>
</dbReference>
<dbReference type="GeneID" id="114438880"/>
<evidence type="ECO:0000256" key="7">
    <source>
        <dbReference type="SAM" id="SignalP"/>
    </source>
</evidence>
<dbReference type="SUPFAM" id="SSF48726">
    <property type="entry name" value="Immunoglobulin"/>
    <property type="match status" value="5"/>
</dbReference>
<feature type="domain" description="Ig-like" evidence="8">
    <location>
        <begin position="601"/>
        <end position="679"/>
    </location>
</feature>
<feature type="transmembrane region" description="Helical" evidence="6">
    <location>
        <begin position="688"/>
        <end position="710"/>
    </location>
</feature>
<dbReference type="Gene3D" id="2.60.40.10">
    <property type="entry name" value="Immunoglobulins"/>
    <property type="match status" value="5"/>
</dbReference>
<dbReference type="SMART" id="SM00409">
    <property type="entry name" value="IG"/>
    <property type="match status" value="5"/>
</dbReference>
<dbReference type="PANTHER" id="PTHR46013">
    <property type="entry name" value="VASCULAR CELL ADHESION MOLECULE 1"/>
    <property type="match status" value="1"/>
</dbReference>
<feature type="domain" description="Ig-like" evidence="8">
    <location>
        <begin position="511"/>
        <end position="591"/>
    </location>
</feature>
<feature type="domain" description="Ig-like" evidence="8">
    <location>
        <begin position="130"/>
        <end position="212"/>
    </location>
</feature>
<protein>
    <recommendedName>
        <fullName evidence="1">B-cell receptor CD22</fullName>
    </recommendedName>
    <alternativeName>
        <fullName evidence="2">Sialic acid-binding Ig-like lectin 2</fullName>
    </alternativeName>
</protein>
<dbReference type="AlphaFoldDB" id="A0A6P7IRZ7"/>
<proteinExistence type="predicted"/>
<keyword evidence="6" id="KW-1133">Transmembrane helix</keyword>
<evidence type="ECO:0000256" key="1">
    <source>
        <dbReference type="ARBA" id="ARBA00040106"/>
    </source>
</evidence>
<evidence type="ECO:0000256" key="3">
    <source>
        <dbReference type="ARBA" id="ARBA00045430"/>
    </source>
</evidence>
<dbReference type="InterPro" id="IPR003599">
    <property type="entry name" value="Ig_sub"/>
</dbReference>
<evidence type="ECO:0000313" key="9">
    <source>
        <dbReference type="Proteomes" id="UP000515145"/>
    </source>
</evidence>
<keyword evidence="6" id="KW-0812">Transmembrane</keyword>
<name>A0A6P7IRZ7_9TELE</name>
<evidence type="ECO:0000256" key="5">
    <source>
        <dbReference type="SAM" id="MobiDB-lite"/>
    </source>
</evidence>
<feature type="signal peptide" evidence="7">
    <location>
        <begin position="1"/>
        <end position="20"/>
    </location>
</feature>
<dbReference type="InterPro" id="IPR003598">
    <property type="entry name" value="Ig_sub2"/>
</dbReference>
<evidence type="ECO:0000256" key="6">
    <source>
        <dbReference type="SAM" id="Phobius"/>
    </source>
</evidence>
<dbReference type="SMART" id="SM00408">
    <property type="entry name" value="IGc2"/>
    <property type="match status" value="3"/>
</dbReference>
<organism evidence="9 10">
    <name type="scientific">Parambassis ranga</name>
    <name type="common">Indian glassy fish</name>
    <dbReference type="NCBI Taxonomy" id="210632"/>
    <lineage>
        <taxon>Eukaryota</taxon>
        <taxon>Metazoa</taxon>
        <taxon>Chordata</taxon>
        <taxon>Craniata</taxon>
        <taxon>Vertebrata</taxon>
        <taxon>Euteleostomi</taxon>
        <taxon>Actinopterygii</taxon>
        <taxon>Neopterygii</taxon>
        <taxon>Teleostei</taxon>
        <taxon>Neoteleostei</taxon>
        <taxon>Acanthomorphata</taxon>
        <taxon>Ovalentaria</taxon>
        <taxon>Ambassidae</taxon>
        <taxon>Parambassis</taxon>
    </lineage>
</organism>
<evidence type="ECO:0000313" key="10">
    <source>
        <dbReference type="RefSeq" id="XP_028266312.1"/>
    </source>
</evidence>
<dbReference type="FunCoup" id="A0A6P7IRZ7">
    <property type="interactions" value="753"/>
</dbReference>
<gene>
    <name evidence="10" type="primary">LOC114438880</name>
</gene>
<dbReference type="RefSeq" id="XP_028266312.1">
    <property type="nucleotide sequence ID" value="XM_028410511.1"/>
</dbReference>
<dbReference type="Pfam" id="PF13895">
    <property type="entry name" value="Ig_2"/>
    <property type="match status" value="3"/>
</dbReference>
<keyword evidence="7" id="KW-0732">Signal</keyword>
<comment type="function">
    <text evidence="3">Most highly expressed siglec (sialic acid-binding immunoglobulin-like lectin) on B-cells that plays a role in various aspects of B-cell biology including differentiation, antigen presentation, and trafficking to bone marrow. Binds to alpha 2,6-linked sialic acid residues of surface molecules such as CD22 itself, CD45 and IgM in a cis configuration. Can also bind to ligands on other cells as an adhesion molecule in a trans configuration. Acts as an inhibitory coreceptor on the surface of B-cells and inhibits B-cell receptor induced signaling, characterized by inhibition of the calcium mobilization and cellular activation. Mechanistically, the immunoreceptor tyrosine-based inhibitory motif domain is phosphorylated by the Src kinase LYN, which in turn leads to the recruitment of the protein tyrosine phosphatase 1/PTPN6, leading to the negative regulation of BCR signaling. If this negative signaling from is of sufficient strength, apoptosis of the B-cell can be induced.</text>
</comment>
<dbReference type="OrthoDB" id="10039395at2759"/>
<dbReference type="InterPro" id="IPR056386">
    <property type="entry name" value="Ig_CD22"/>
</dbReference>
<reference evidence="10" key="1">
    <citation type="submission" date="2025-08" db="UniProtKB">
        <authorList>
            <consortium name="RefSeq"/>
        </authorList>
    </citation>
    <scope>IDENTIFICATION</scope>
</reference>
<feature type="region of interest" description="Disordered" evidence="5">
    <location>
        <begin position="717"/>
        <end position="739"/>
    </location>
</feature>
<dbReference type="InParanoid" id="A0A6P7IRZ7"/>
<dbReference type="Proteomes" id="UP000515145">
    <property type="component" value="Chromosome 1"/>
</dbReference>
<keyword evidence="6" id="KW-0472">Membrane</keyword>
<dbReference type="InterPro" id="IPR007110">
    <property type="entry name" value="Ig-like_dom"/>
</dbReference>
<dbReference type="PANTHER" id="PTHR46013:SF4">
    <property type="entry name" value="B-CELL RECEPTOR CD22-RELATED"/>
    <property type="match status" value="1"/>
</dbReference>